<dbReference type="OrthoDB" id="10248475at2759"/>
<gene>
    <name evidence="1" type="ORF">BU14_0135s0024</name>
</gene>
<dbReference type="InterPro" id="IPR023214">
    <property type="entry name" value="HAD_sf"/>
</dbReference>
<accession>A0A1X6PAH1</accession>
<dbReference type="SUPFAM" id="SSF56784">
    <property type="entry name" value="HAD-like"/>
    <property type="match status" value="1"/>
</dbReference>
<name>A0A1X6PAH1_PORUM</name>
<feature type="non-terminal residue" evidence="1">
    <location>
        <position position="158"/>
    </location>
</feature>
<dbReference type="InterPro" id="IPR052419">
    <property type="entry name" value="5_3-deoxyribonucleotidase-like"/>
</dbReference>
<organism evidence="1 2">
    <name type="scientific">Porphyra umbilicalis</name>
    <name type="common">Purple laver</name>
    <name type="synonym">Red alga</name>
    <dbReference type="NCBI Taxonomy" id="2786"/>
    <lineage>
        <taxon>Eukaryota</taxon>
        <taxon>Rhodophyta</taxon>
        <taxon>Bangiophyceae</taxon>
        <taxon>Bangiales</taxon>
        <taxon>Bangiaceae</taxon>
        <taxon>Porphyra</taxon>
    </lineage>
</organism>
<proteinExistence type="predicted"/>
<dbReference type="EMBL" id="KV918829">
    <property type="protein sequence ID" value="OSX77750.1"/>
    <property type="molecule type" value="Genomic_DNA"/>
</dbReference>
<evidence type="ECO:0000313" key="2">
    <source>
        <dbReference type="Proteomes" id="UP000218209"/>
    </source>
</evidence>
<protein>
    <recommendedName>
        <fullName evidence="3">Swiss Army Knife RNA repair protein HAD domain-containing protein</fullName>
    </recommendedName>
</protein>
<dbReference type="PANTHER" id="PTHR35134">
    <property type="entry name" value="NUCLEOTIDASE YQFW-RELATED"/>
    <property type="match status" value="1"/>
</dbReference>
<evidence type="ECO:0000313" key="1">
    <source>
        <dbReference type="EMBL" id="OSX77750.1"/>
    </source>
</evidence>
<keyword evidence="2" id="KW-1185">Reference proteome</keyword>
<dbReference type="Proteomes" id="UP000218209">
    <property type="component" value="Unassembled WGS sequence"/>
</dbReference>
<dbReference type="InterPro" id="IPR036412">
    <property type="entry name" value="HAD-like_sf"/>
</dbReference>
<dbReference type="PANTHER" id="PTHR35134:SF2">
    <property type="entry name" value="NUCLEOTIDASE YQFW-RELATED"/>
    <property type="match status" value="1"/>
</dbReference>
<sequence>MPPPDALAPASDARPPTIAIDIDEVLAPFLPPLTAWYNAARGTRHALSDYHSYRFADTWGGSDAAATAAVEAWFDTGALGRLVPLPGAAAGLAALAARGARLVVVTSRQAAVADVTRGWVARAFPGVFADVVFGNHWGRTGAKVSKADLCAGAGAVLL</sequence>
<dbReference type="AlphaFoldDB" id="A0A1X6PAH1"/>
<dbReference type="Gene3D" id="3.40.50.1000">
    <property type="entry name" value="HAD superfamily/HAD-like"/>
    <property type="match status" value="1"/>
</dbReference>
<evidence type="ECO:0008006" key="3">
    <source>
        <dbReference type="Google" id="ProtNLM"/>
    </source>
</evidence>
<reference evidence="1 2" key="1">
    <citation type="submission" date="2017-03" db="EMBL/GenBank/DDBJ databases">
        <title>WGS assembly of Porphyra umbilicalis.</title>
        <authorList>
            <person name="Brawley S.H."/>
            <person name="Blouin N.A."/>
            <person name="Ficko-Blean E."/>
            <person name="Wheeler G.L."/>
            <person name="Lohr M."/>
            <person name="Goodson H.V."/>
            <person name="Jenkins J.W."/>
            <person name="Blaby-Haas C.E."/>
            <person name="Helliwell K.E."/>
            <person name="Chan C."/>
            <person name="Marriage T."/>
            <person name="Bhattacharya D."/>
            <person name="Klein A.S."/>
            <person name="Badis Y."/>
            <person name="Brodie J."/>
            <person name="Cao Y."/>
            <person name="Collen J."/>
            <person name="Dittami S.M."/>
            <person name="Gachon C.M."/>
            <person name="Green B.R."/>
            <person name="Karpowicz S."/>
            <person name="Kim J.W."/>
            <person name="Kudahl U."/>
            <person name="Lin S."/>
            <person name="Michel G."/>
            <person name="Mittag M."/>
            <person name="Olson B.J."/>
            <person name="Pangilinan J."/>
            <person name="Peng Y."/>
            <person name="Qiu H."/>
            <person name="Shu S."/>
            <person name="Singer J.T."/>
            <person name="Smith A.G."/>
            <person name="Sprecher B.N."/>
            <person name="Wagner V."/>
            <person name="Wang W."/>
            <person name="Wang Z.-Y."/>
            <person name="Yan J."/>
            <person name="Yarish C."/>
            <person name="Zoeuner-Riek S."/>
            <person name="Zhuang Y."/>
            <person name="Zou Y."/>
            <person name="Lindquist E.A."/>
            <person name="Grimwood J."/>
            <person name="Barry K."/>
            <person name="Rokhsar D.S."/>
            <person name="Schmutz J."/>
            <person name="Stiller J.W."/>
            <person name="Grossman A.R."/>
            <person name="Prochnik S.E."/>
        </authorList>
    </citation>
    <scope>NUCLEOTIDE SEQUENCE [LARGE SCALE GENOMIC DNA]</scope>
    <source>
        <strain evidence="1">4086291</strain>
    </source>
</reference>